<dbReference type="InterPro" id="IPR004136">
    <property type="entry name" value="NMO"/>
</dbReference>
<evidence type="ECO:0000313" key="5">
    <source>
        <dbReference type="Proteomes" id="UP000005868"/>
    </source>
</evidence>
<keyword evidence="2" id="KW-0288">FMN</keyword>
<dbReference type="PANTHER" id="PTHR32332:SF20">
    <property type="entry name" value="2-NITROPROPANE DIOXYGENASE-LIKE PROTEIN"/>
    <property type="match status" value="1"/>
</dbReference>
<dbReference type="Proteomes" id="UP000005868">
    <property type="component" value="Chromosome"/>
</dbReference>
<dbReference type="KEGG" id="tli:Tlie_1103"/>
<dbReference type="HOGENOM" id="CLU_038732_1_1_0"/>
<name>G7VAD6_THELD</name>
<protein>
    <submittedName>
        <fullName evidence="4">Enoyl-(Acyl-carrier-protein) reductase II</fullName>
    </submittedName>
</protein>
<dbReference type="AlphaFoldDB" id="G7VAD6"/>
<dbReference type="InterPro" id="IPR017569">
    <property type="entry name" value="Enoyl_ACP_red-II_put"/>
</dbReference>
<evidence type="ECO:0000256" key="2">
    <source>
        <dbReference type="ARBA" id="ARBA00022643"/>
    </source>
</evidence>
<dbReference type="STRING" id="580340.Tlie_1103"/>
<reference evidence="5" key="1">
    <citation type="submission" date="2011-10" db="EMBL/GenBank/DDBJ databases">
        <title>The complete genome of chromosome of Thermovirga lienii DSM 17291.</title>
        <authorList>
            <consortium name="US DOE Joint Genome Institute (JGI-PGF)"/>
            <person name="Lucas S."/>
            <person name="Copeland A."/>
            <person name="Lapidus A."/>
            <person name="Glavina del Rio T."/>
            <person name="Dalin E."/>
            <person name="Tice H."/>
            <person name="Bruce D."/>
            <person name="Goodwin L."/>
            <person name="Pitluck S."/>
            <person name="Peters L."/>
            <person name="Mikhailova N."/>
            <person name="Saunders E."/>
            <person name="Kyrpides N."/>
            <person name="Mavromatis K."/>
            <person name="Ivanova N."/>
            <person name="Last F.I."/>
            <person name="Brettin T."/>
            <person name="Detter J.C."/>
            <person name="Han C."/>
            <person name="Larimer F."/>
            <person name="Land M."/>
            <person name="Hauser L."/>
            <person name="Markowitz V."/>
            <person name="Cheng J.-F."/>
            <person name="Hugenholtz P."/>
            <person name="Woyke T."/>
            <person name="Wu D."/>
            <person name="Spring S."/>
            <person name="Schroeder M."/>
            <person name="Brambilla E.-M."/>
            <person name="Klenk H.-P."/>
            <person name="Eisen J.A."/>
        </authorList>
    </citation>
    <scope>NUCLEOTIDE SEQUENCE [LARGE SCALE GENOMIC DNA]</scope>
    <source>
        <strain evidence="5">ATCC BAA-1197 / DSM 17291 / Cas60314</strain>
    </source>
</reference>
<dbReference type="CDD" id="cd04730">
    <property type="entry name" value="NPD_like"/>
    <property type="match status" value="1"/>
</dbReference>
<keyword evidence="5" id="KW-1185">Reference proteome</keyword>
<accession>G7VAD6</accession>
<evidence type="ECO:0000256" key="1">
    <source>
        <dbReference type="ARBA" id="ARBA00022630"/>
    </source>
</evidence>
<organism evidence="4 5">
    <name type="scientific">Thermovirga lienii (strain ATCC BAA-1197 / DSM 17291 / Cas60314)</name>
    <dbReference type="NCBI Taxonomy" id="580340"/>
    <lineage>
        <taxon>Bacteria</taxon>
        <taxon>Thermotogati</taxon>
        <taxon>Synergistota</taxon>
        <taxon>Synergistia</taxon>
        <taxon>Synergistales</taxon>
        <taxon>Thermovirgaceae</taxon>
        <taxon>Thermovirga</taxon>
    </lineage>
</organism>
<dbReference type="SUPFAM" id="SSF51412">
    <property type="entry name" value="Inosine monophosphate dehydrogenase (IMPDH)"/>
    <property type="match status" value="1"/>
</dbReference>
<dbReference type="EMBL" id="CP003096">
    <property type="protein sequence ID" value="AER66836.1"/>
    <property type="molecule type" value="Genomic_DNA"/>
</dbReference>
<dbReference type="OrthoDB" id="9778912at2"/>
<sequence length="316" mass="33239">MFEKNRVVKILGTKYPIVQGGMAWVADADLAAAVSNAGGLGVIAAGNMPPELLDKEIKKVREKTDKPFGVNIMLMSSTADDAIEVVAENKVPVVTTGAGSPGKVIDRLKPLGIKVIPVIASSAHARRVERQGADAVIAEGMEAGGHIGDITTMVLVPVIADSVKIPVIAAGGIADSRGFVAAFALGAEGVQIGTRFAACAESNAHENYKKEILSAKDRDTVVTGRPTGHPVRCIRNKLTKRFEEMERINASIEELEKLGAGRLRAAVVEGDTEWGSVMAGQSAALVSEIKTAKEIIEELLSGAEAVLSHVKDSLFE</sequence>
<keyword evidence="3" id="KW-0560">Oxidoreductase</keyword>
<proteinExistence type="predicted"/>
<dbReference type="Pfam" id="PF03060">
    <property type="entry name" value="NMO"/>
    <property type="match status" value="1"/>
</dbReference>
<evidence type="ECO:0000256" key="3">
    <source>
        <dbReference type="ARBA" id="ARBA00023002"/>
    </source>
</evidence>
<dbReference type="GO" id="GO:0018580">
    <property type="term" value="F:nitronate monooxygenase activity"/>
    <property type="evidence" value="ECO:0007669"/>
    <property type="project" value="InterPro"/>
</dbReference>
<dbReference type="PANTHER" id="PTHR32332">
    <property type="entry name" value="2-NITROPROPANE DIOXYGENASE"/>
    <property type="match status" value="1"/>
</dbReference>
<dbReference type="NCBIfam" id="TIGR03151">
    <property type="entry name" value="enACPred_II"/>
    <property type="match status" value="1"/>
</dbReference>
<keyword evidence="1" id="KW-0285">Flavoprotein</keyword>
<reference evidence="4 5" key="2">
    <citation type="journal article" date="2012" name="Stand. Genomic Sci.">
        <title>Genome sequence of the moderately thermophilic, amino-acid-degrading and sulfur-reducing bacterium Thermovirga lienii type strain (Cas60314(T)).</title>
        <authorList>
            <person name="Goker M."/>
            <person name="Saunders E."/>
            <person name="Lapidus A."/>
            <person name="Nolan M."/>
            <person name="Lucas S."/>
            <person name="Hammon N."/>
            <person name="Deshpande S."/>
            <person name="Cheng J.F."/>
            <person name="Han C."/>
            <person name="Tapia R."/>
            <person name="Goodwin L.A."/>
            <person name="Pitluck S."/>
            <person name="Liolios K."/>
            <person name="Mavromatis K."/>
            <person name="Pagani I."/>
            <person name="Ivanova N."/>
            <person name="Mikhailova N."/>
            <person name="Pati A."/>
            <person name="Chen A."/>
            <person name="Palaniappan K."/>
            <person name="Land M."/>
            <person name="Chang Y.J."/>
            <person name="Jeffries C.D."/>
            <person name="Brambilla E.M."/>
            <person name="Rohde M."/>
            <person name="Spring S."/>
            <person name="Detter J.C."/>
            <person name="Woyke T."/>
            <person name="Bristow J."/>
            <person name="Eisen J.A."/>
            <person name="Markowitz V."/>
            <person name="Hugenholtz P."/>
            <person name="Kyrpides N.C."/>
            <person name="Klenk H.P."/>
        </authorList>
    </citation>
    <scope>NUCLEOTIDE SEQUENCE [LARGE SCALE GENOMIC DNA]</scope>
    <source>
        <strain evidence="5">ATCC BAA-1197 / DSM 17291 / Cas60314</strain>
    </source>
</reference>
<dbReference type="InterPro" id="IPR013785">
    <property type="entry name" value="Aldolase_TIM"/>
</dbReference>
<gene>
    <name evidence="4" type="ordered locus">Tlie_1103</name>
</gene>
<evidence type="ECO:0000313" key="4">
    <source>
        <dbReference type="EMBL" id="AER66836.1"/>
    </source>
</evidence>
<dbReference type="eggNOG" id="COG2070">
    <property type="taxonomic scope" value="Bacteria"/>
</dbReference>
<dbReference type="Gene3D" id="3.20.20.70">
    <property type="entry name" value="Aldolase class I"/>
    <property type="match status" value="1"/>
</dbReference>